<feature type="region of interest" description="Disordered" evidence="1">
    <location>
        <begin position="50"/>
        <end position="105"/>
    </location>
</feature>
<feature type="compositionally biased region" description="Polar residues" evidence="1">
    <location>
        <begin position="585"/>
        <end position="596"/>
    </location>
</feature>
<evidence type="ECO:0000313" key="3">
    <source>
        <dbReference type="Proteomes" id="UP000639338"/>
    </source>
</evidence>
<keyword evidence="3" id="KW-1185">Reference proteome</keyword>
<dbReference type="AlphaFoldDB" id="A0A835CU34"/>
<reference evidence="2 3" key="1">
    <citation type="submission" date="2020-08" db="EMBL/GenBank/DDBJ databases">
        <title>Aphidius gifuensis genome sequencing and assembly.</title>
        <authorList>
            <person name="Du Z."/>
        </authorList>
    </citation>
    <scope>NUCLEOTIDE SEQUENCE [LARGE SCALE GENOMIC DNA]</scope>
    <source>
        <strain evidence="2">YNYX2018</strain>
        <tissue evidence="2">Adults</tissue>
    </source>
</reference>
<feature type="region of interest" description="Disordered" evidence="1">
    <location>
        <begin position="271"/>
        <end position="301"/>
    </location>
</feature>
<organism evidence="2 3">
    <name type="scientific">Aphidius gifuensis</name>
    <name type="common">Parasitoid wasp</name>
    <dbReference type="NCBI Taxonomy" id="684658"/>
    <lineage>
        <taxon>Eukaryota</taxon>
        <taxon>Metazoa</taxon>
        <taxon>Ecdysozoa</taxon>
        <taxon>Arthropoda</taxon>
        <taxon>Hexapoda</taxon>
        <taxon>Insecta</taxon>
        <taxon>Pterygota</taxon>
        <taxon>Neoptera</taxon>
        <taxon>Endopterygota</taxon>
        <taxon>Hymenoptera</taxon>
        <taxon>Apocrita</taxon>
        <taxon>Ichneumonoidea</taxon>
        <taxon>Braconidae</taxon>
        <taxon>Aphidiinae</taxon>
        <taxon>Aphidius</taxon>
    </lineage>
</organism>
<feature type="region of interest" description="Disordered" evidence="1">
    <location>
        <begin position="399"/>
        <end position="421"/>
    </location>
</feature>
<feature type="compositionally biased region" description="Basic residues" evidence="1">
    <location>
        <begin position="570"/>
        <end position="582"/>
    </location>
</feature>
<dbReference type="OrthoDB" id="7685493at2759"/>
<proteinExistence type="predicted"/>
<evidence type="ECO:0000313" key="2">
    <source>
        <dbReference type="EMBL" id="KAF7993933.1"/>
    </source>
</evidence>
<comment type="caution">
    <text evidence="2">The sequence shown here is derived from an EMBL/GenBank/DDBJ whole genome shotgun (WGS) entry which is preliminary data.</text>
</comment>
<name>A0A835CU34_APHGI</name>
<feature type="region of interest" description="Disordered" evidence="1">
    <location>
        <begin position="723"/>
        <end position="756"/>
    </location>
</feature>
<dbReference type="EMBL" id="JACMRX010000003">
    <property type="protein sequence ID" value="KAF7993933.1"/>
    <property type="molecule type" value="Genomic_DNA"/>
</dbReference>
<feature type="compositionally biased region" description="Polar residues" evidence="1">
    <location>
        <begin position="132"/>
        <end position="199"/>
    </location>
</feature>
<feature type="region of interest" description="Disordered" evidence="1">
    <location>
        <begin position="959"/>
        <end position="996"/>
    </location>
</feature>
<evidence type="ECO:0000256" key="1">
    <source>
        <dbReference type="SAM" id="MobiDB-lite"/>
    </source>
</evidence>
<sequence length="996" mass="112527">MVELKVLFGLSDLNEPIMNPRSEEDFSICRADASPGQKYILKFTPPSEPSFISRGRYSSPGGISKSVPRRKSDIKNKTNRSLNFDIGKRTHRQSTNNSTNTTNLSRSAKMLKSLNIDINKITNNSAKKINKTLNFDKTPSPKRLSTNINNKSKRNMSNLTLDSPSVIKTLQYDSSSETSDASPMNLSNGSIDENQNKTPSSNNNNRKAKKSLSYSSPSSNGKSPDFSVLSPGLRTELREKIDNIVQVNNLTPKFINFKNKITENAAVSTPRNLFNNYSDDDDDDDDDNKKMKGKNSSDEIVKDKKEVEFIEKEGEEDEESPETPKNTICVVPESMSAIKKSHRKERVTGRLLKLEKSNIEKSFKMNTDNDEKEEEKNISITPETKNIKNTFNHTIESIKKSHKKNRQNKNKSCSIDSDDDDLSETGSLFDYSAEKLNDNDVNDNKIDKIPQIIIQEHQSTNEEIINKIDTNKTTTSTTSSTGNSTTTPENKIDYLRRIMTDSIKKSHKKVKDLNKKSLFKPRTLEKGLDDENDNKIITIDNNNITDDDKNRSGTPENMNSSRLLLDKFNSVKKSHKKDKHRVAGFSQQRQINLSNTKVDDDSNSTQQIDEASTSKTTDNNNWQLNNLGTSLLDDNNEPKPLCTSPNKRKNPSSDDNLQISSSSGCWKIENELNNDEFKIFTPIKKKKPLKVISTTSSSSTIDDSKLLADENIEIGRCETPKLSQEIDDDNNNNFKTPIKSKKINTDDVNDNEEDNDEQIDDVNGRLTPENQALHPHITCLSSIKKSHKKDKWTKSTKRTSYLLKKFIDVKNIVDSPMKENKTKTWRTNIDNQSSSDSADKCDDENQSNNSNSPKASTSYSTILTDTNSPTKTPPNTLETKTYLRLLQTTSIKRSHKKMRDKKKQESIIFDPDLSDDGSIFDETDKKINDLDNNDCLPLEGDDDHTNINDLTEKITCSKRRCSSGNKSDDGSIFGSDSEQQITPRRRNVKMIKNDTT</sequence>
<feature type="compositionally biased region" description="Polar residues" evidence="1">
    <location>
        <begin position="825"/>
        <end position="836"/>
    </location>
</feature>
<feature type="region of interest" description="Disordered" evidence="1">
    <location>
        <begin position="820"/>
        <end position="877"/>
    </location>
</feature>
<protein>
    <submittedName>
        <fullName evidence="2">Uncharacterized protein</fullName>
    </submittedName>
</protein>
<feature type="region of interest" description="Disordered" evidence="1">
    <location>
        <begin position="540"/>
        <end position="660"/>
    </location>
</feature>
<gene>
    <name evidence="2" type="ORF">HCN44_011202</name>
</gene>
<accession>A0A835CU34</accession>
<feature type="compositionally biased region" description="Low complexity" evidence="1">
    <location>
        <begin position="200"/>
        <end position="223"/>
    </location>
</feature>
<feature type="region of interest" description="Disordered" evidence="1">
    <location>
        <begin position="132"/>
        <end position="227"/>
    </location>
</feature>
<feature type="compositionally biased region" description="Polar residues" evidence="1">
    <location>
        <begin position="603"/>
        <end position="633"/>
    </location>
</feature>
<feature type="compositionally biased region" description="Polar residues" evidence="1">
    <location>
        <begin position="552"/>
        <end position="562"/>
    </location>
</feature>
<feature type="compositionally biased region" description="Low complexity" evidence="1">
    <location>
        <begin position="94"/>
        <end position="105"/>
    </location>
</feature>
<feature type="compositionally biased region" description="Basic and acidic residues" evidence="1">
    <location>
        <begin position="287"/>
        <end position="301"/>
    </location>
</feature>
<feature type="compositionally biased region" description="Basic residues" evidence="1">
    <location>
        <begin position="400"/>
        <end position="409"/>
    </location>
</feature>
<feature type="compositionally biased region" description="Acidic residues" evidence="1">
    <location>
        <begin position="747"/>
        <end position="756"/>
    </location>
</feature>
<feature type="compositionally biased region" description="Polar residues" evidence="1">
    <location>
        <begin position="846"/>
        <end position="877"/>
    </location>
</feature>
<dbReference type="Proteomes" id="UP000639338">
    <property type="component" value="Unassembled WGS sequence"/>
</dbReference>